<dbReference type="InterPro" id="IPR003607">
    <property type="entry name" value="HD/PDEase_dom"/>
</dbReference>
<dbReference type="SMART" id="SM00471">
    <property type="entry name" value="HDc"/>
    <property type="match status" value="1"/>
</dbReference>
<dbReference type="InterPro" id="IPR006674">
    <property type="entry name" value="HD_domain"/>
</dbReference>
<dbReference type="PROSITE" id="PS51832">
    <property type="entry name" value="HD_GYP"/>
    <property type="match status" value="1"/>
</dbReference>
<protein>
    <submittedName>
        <fullName evidence="4">HD-GYP domain-containing protein</fullName>
    </submittedName>
</protein>
<reference evidence="4 5" key="1">
    <citation type="submission" date="2021-06" db="EMBL/GenBank/DDBJ databases">
        <title>Clostridia strains as spoilage organisms.</title>
        <authorList>
            <person name="Wambui J."/>
            <person name="Stephan R."/>
            <person name="Stevens M.J.A."/>
        </authorList>
    </citation>
    <scope>NUCLEOTIDE SEQUENCE [LARGE SCALE GENOMIC DNA]</scope>
    <source>
        <strain evidence="4 5">DSM 14204</strain>
    </source>
</reference>
<keyword evidence="5" id="KW-1185">Reference proteome</keyword>
<evidence type="ECO:0000259" key="2">
    <source>
        <dbReference type="PROSITE" id="PS51831"/>
    </source>
</evidence>
<feature type="transmembrane region" description="Helical" evidence="1">
    <location>
        <begin position="38"/>
        <end position="57"/>
    </location>
</feature>
<comment type="caution">
    <text evidence="4">The sequence shown here is derived from an EMBL/GenBank/DDBJ whole genome shotgun (WGS) entry which is preliminary data.</text>
</comment>
<evidence type="ECO:0000313" key="4">
    <source>
        <dbReference type="EMBL" id="MBU3161747.1"/>
    </source>
</evidence>
<accession>A0ABS6BYR2</accession>
<dbReference type="Proteomes" id="UP000776252">
    <property type="component" value="Unassembled WGS sequence"/>
</dbReference>
<keyword evidence="1" id="KW-0472">Membrane</keyword>
<dbReference type="NCBIfam" id="TIGR00277">
    <property type="entry name" value="HDIG"/>
    <property type="match status" value="1"/>
</dbReference>
<dbReference type="PROSITE" id="PS51831">
    <property type="entry name" value="HD"/>
    <property type="match status" value="1"/>
</dbReference>
<evidence type="ECO:0000256" key="1">
    <source>
        <dbReference type="SAM" id="Phobius"/>
    </source>
</evidence>
<feature type="domain" description="HD-GYP" evidence="3">
    <location>
        <begin position="71"/>
        <end position="262"/>
    </location>
</feature>
<evidence type="ECO:0000313" key="5">
    <source>
        <dbReference type="Proteomes" id="UP000776252"/>
    </source>
</evidence>
<dbReference type="CDD" id="cd00077">
    <property type="entry name" value="HDc"/>
    <property type="match status" value="1"/>
</dbReference>
<dbReference type="InterPro" id="IPR037522">
    <property type="entry name" value="HD_GYP_dom"/>
</dbReference>
<organism evidence="4 5">
    <name type="scientific">Clostridium frigoris</name>
    <dbReference type="NCBI Taxonomy" id="205327"/>
    <lineage>
        <taxon>Bacteria</taxon>
        <taxon>Bacillati</taxon>
        <taxon>Bacillota</taxon>
        <taxon>Clostridia</taxon>
        <taxon>Eubacteriales</taxon>
        <taxon>Clostridiaceae</taxon>
        <taxon>Clostridium</taxon>
    </lineage>
</organism>
<sequence>MSNKFFKICGIFIISVNIIIFLVLSYYLLYIWKINMLLPSLVQIFFILNIFFSIIVYSKMNKAYHTIETTLENAYLSGFEAMAALVDAKDFYTGEHSKNVSKYVSMICNNLNCGKNKKDIKNKVRIAATFHDLGKIGVPDIILKNPGKLSDSEYAIMKSHPVIGANVIAKIDGFTEISTIIRHHHERWDGNGYPDGLKGNEIPFGSQIISIADTFDAITSDRVYRKGLNKTIALKILIEEKGKQFNPELVDIFIKSINITKD</sequence>
<evidence type="ECO:0000259" key="3">
    <source>
        <dbReference type="PROSITE" id="PS51832"/>
    </source>
</evidence>
<feature type="domain" description="HD" evidence="2">
    <location>
        <begin position="93"/>
        <end position="218"/>
    </location>
</feature>
<dbReference type="PANTHER" id="PTHR43155">
    <property type="entry name" value="CYCLIC DI-GMP PHOSPHODIESTERASE PA4108-RELATED"/>
    <property type="match status" value="1"/>
</dbReference>
<keyword evidence="1" id="KW-0812">Transmembrane</keyword>
<dbReference type="PANTHER" id="PTHR43155:SF2">
    <property type="entry name" value="CYCLIC DI-GMP PHOSPHODIESTERASE PA4108"/>
    <property type="match status" value="1"/>
</dbReference>
<dbReference type="EMBL" id="JAHLDV010000097">
    <property type="protein sequence ID" value="MBU3161747.1"/>
    <property type="molecule type" value="Genomic_DNA"/>
</dbReference>
<dbReference type="RefSeq" id="WP_216151612.1">
    <property type="nucleotide sequence ID" value="NZ_JAHLDV010000097.1"/>
</dbReference>
<gene>
    <name evidence="4" type="ORF">KPL37_18850</name>
</gene>
<feature type="transmembrane region" description="Helical" evidence="1">
    <location>
        <begin position="12"/>
        <end position="32"/>
    </location>
</feature>
<keyword evidence="1" id="KW-1133">Transmembrane helix</keyword>
<name>A0ABS6BYR2_9CLOT</name>
<proteinExistence type="predicted"/>
<dbReference type="Pfam" id="PF13487">
    <property type="entry name" value="HD_5"/>
    <property type="match status" value="1"/>
</dbReference>
<dbReference type="InterPro" id="IPR006675">
    <property type="entry name" value="HDIG_dom"/>
</dbReference>